<dbReference type="Pfam" id="PF00990">
    <property type="entry name" value="GGDEF"/>
    <property type="match status" value="1"/>
</dbReference>
<dbReference type="InterPro" id="IPR029787">
    <property type="entry name" value="Nucleotide_cyclase"/>
</dbReference>
<name>A0A4U1BVF8_9GAMM</name>
<dbReference type="PROSITE" id="PS50887">
    <property type="entry name" value="GGDEF"/>
    <property type="match status" value="1"/>
</dbReference>
<dbReference type="FunFam" id="3.30.70.270:FF:000001">
    <property type="entry name" value="Diguanylate cyclase domain protein"/>
    <property type="match status" value="1"/>
</dbReference>
<dbReference type="GO" id="GO:1902201">
    <property type="term" value="P:negative regulation of bacterial-type flagellum-dependent cell motility"/>
    <property type="evidence" value="ECO:0007669"/>
    <property type="project" value="TreeGrafter"/>
</dbReference>
<accession>A0A4U1BVF8</accession>
<dbReference type="InterPro" id="IPR043128">
    <property type="entry name" value="Rev_trsase/Diguanyl_cyclase"/>
</dbReference>
<organism evidence="6 7">
    <name type="scientific">Ferrimonas aestuarii</name>
    <dbReference type="NCBI Taxonomy" id="2569539"/>
    <lineage>
        <taxon>Bacteria</taxon>
        <taxon>Pseudomonadati</taxon>
        <taxon>Pseudomonadota</taxon>
        <taxon>Gammaproteobacteria</taxon>
        <taxon>Alteromonadales</taxon>
        <taxon>Ferrimonadaceae</taxon>
        <taxon>Ferrimonas</taxon>
    </lineage>
</organism>
<dbReference type="GO" id="GO:0005886">
    <property type="term" value="C:plasma membrane"/>
    <property type="evidence" value="ECO:0007669"/>
    <property type="project" value="TreeGrafter"/>
</dbReference>
<protein>
    <recommendedName>
        <fullName evidence="2">diguanylate cyclase</fullName>
        <ecNumber evidence="2">2.7.7.65</ecNumber>
    </recommendedName>
</protein>
<reference evidence="6 7" key="1">
    <citation type="submission" date="2019-04" db="EMBL/GenBank/DDBJ databases">
        <authorList>
            <person name="Hwang J.C."/>
        </authorList>
    </citation>
    <scope>NUCLEOTIDE SEQUENCE [LARGE SCALE GENOMIC DNA]</scope>
    <source>
        <strain evidence="6 7">IMCC35002</strain>
    </source>
</reference>
<evidence type="ECO:0000313" key="7">
    <source>
        <dbReference type="Proteomes" id="UP000305675"/>
    </source>
</evidence>
<dbReference type="OrthoDB" id="9812260at2"/>
<dbReference type="CDD" id="cd01949">
    <property type="entry name" value="GGDEF"/>
    <property type="match status" value="1"/>
</dbReference>
<dbReference type="CDD" id="cd00130">
    <property type="entry name" value="PAS"/>
    <property type="match status" value="1"/>
</dbReference>
<proteinExistence type="predicted"/>
<evidence type="ECO:0000256" key="3">
    <source>
        <dbReference type="ARBA" id="ARBA00034247"/>
    </source>
</evidence>
<gene>
    <name evidence="6" type="ORF">FCL42_06620</name>
</gene>
<dbReference type="GO" id="GO:0052621">
    <property type="term" value="F:diguanylate cyclase activity"/>
    <property type="evidence" value="ECO:0007669"/>
    <property type="project" value="UniProtKB-EC"/>
</dbReference>
<dbReference type="InterPro" id="IPR035965">
    <property type="entry name" value="PAS-like_dom_sf"/>
</dbReference>
<dbReference type="EC" id="2.7.7.65" evidence="2"/>
<dbReference type="SUPFAM" id="SSF55073">
    <property type="entry name" value="Nucleotide cyclase"/>
    <property type="match status" value="1"/>
</dbReference>
<dbReference type="Proteomes" id="UP000305675">
    <property type="component" value="Unassembled WGS sequence"/>
</dbReference>
<dbReference type="Gene3D" id="3.30.450.20">
    <property type="entry name" value="PAS domain"/>
    <property type="match status" value="1"/>
</dbReference>
<dbReference type="InterPro" id="IPR000160">
    <property type="entry name" value="GGDEF_dom"/>
</dbReference>
<comment type="cofactor">
    <cofactor evidence="1">
        <name>Mg(2+)</name>
        <dbReference type="ChEBI" id="CHEBI:18420"/>
    </cofactor>
</comment>
<evidence type="ECO:0000256" key="2">
    <source>
        <dbReference type="ARBA" id="ARBA00012528"/>
    </source>
</evidence>
<comment type="caution">
    <text evidence="6">The sequence shown here is derived from an EMBL/GenBank/DDBJ whole genome shotgun (WGS) entry which is preliminary data.</text>
</comment>
<dbReference type="NCBIfam" id="TIGR00254">
    <property type="entry name" value="GGDEF"/>
    <property type="match status" value="1"/>
</dbReference>
<dbReference type="EMBL" id="SWCJ01000003">
    <property type="protein sequence ID" value="TKB56801.1"/>
    <property type="molecule type" value="Genomic_DNA"/>
</dbReference>
<dbReference type="PANTHER" id="PTHR45138:SF9">
    <property type="entry name" value="DIGUANYLATE CYCLASE DGCM-RELATED"/>
    <property type="match status" value="1"/>
</dbReference>
<dbReference type="PROSITE" id="PS50112">
    <property type="entry name" value="PAS"/>
    <property type="match status" value="1"/>
</dbReference>
<dbReference type="AlphaFoldDB" id="A0A4U1BVF8"/>
<dbReference type="InterPro" id="IPR050469">
    <property type="entry name" value="Diguanylate_Cyclase"/>
</dbReference>
<dbReference type="RefSeq" id="WP_136862604.1">
    <property type="nucleotide sequence ID" value="NZ_SWCJ01000003.1"/>
</dbReference>
<comment type="catalytic activity">
    <reaction evidence="3">
        <text>2 GTP = 3',3'-c-di-GMP + 2 diphosphate</text>
        <dbReference type="Rhea" id="RHEA:24898"/>
        <dbReference type="ChEBI" id="CHEBI:33019"/>
        <dbReference type="ChEBI" id="CHEBI:37565"/>
        <dbReference type="ChEBI" id="CHEBI:58805"/>
        <dbReference type="EC" id="2.7.7.65"/>
    </reaction>
</comment>
<keyword evidence="7" id="KW-1185">Reference proteome</keyword>
<dbReference type="SUPFAM" id="SSF55785">
    <property type="entry name" value="PYP-like sensor domain (PAS domain)"/>
    <property type="match status" value="1"/>
</dbReference>
<evidence type="ECO:0000313" key="6">
    <source>
        <dbReference type="EMBL" id="TKB56801.1"/>
    </source>
</evidence>
<evidence type="ECO:0000256" key="1">
    <source>
        <dbReference type="ARBA" id="ARBA00001946"/>
    </source>
</evidence>
<feature type="domain" description="PAS" evidence="4">
    <location>
        <begin position="13"/>
        <end position="61"/>
    </location>
</feature>
<evidence type="ECO:0000259" key="5">
    <source>
        <dbReference type="PROSITE" id="PS50887"/>
    </source>
</evidence>
<feature type="domain" description="GGDEF" evidence="5">
    <location>
        <begin position="182"/>
        <end position="315"/>
    </location>
</feature>
<dbReference type="GO" id="GO:0043709">
    <property type="term" value="P:cell adhesion involved in single-species biofilm formation"/>
    <property type="evidence" value="ECO:0007669"/>
    <property type="project" value="TreeGrafter"/>
</dbReference>
<dbReference type="InterPro" id="IPR000014">
    <property type="entry name" value="PAS"/>
</dbReference>
<dbReference type="Gene3D" id="3.30.70.270">
    <property type="match status" value="1"/>
</dbReference>
<dbReference type="SMART" id="SM00267">
    <property type="entry name" value="GGDEF"/>
    <property type="match status" value="1"/>
</dbReference>
<sequence>MLPAYDNHAELDALHLLTQLVQTIEVGLVVLDTDLNIAHWNSFMENHSGLRSSDVRNQSLFACFPDLPKQWLTSKLNTAFLLNNRAFTTWEQRPYIFKFPNSRPVTGQSPFMYQNLTIQPLSNRNGQVKHVALLIYDVTVEANHRQALSKMSKVDTLTGLANRRSWQEHLDREMERCRRYKQSATLMVLDIDHFKSINDTLGHSAGDEVLAQVGEQLKALIRKSDIAARYGGEEFTLLLPETKLEPATLLAERIRSSISKLEVETESGLAKFTVSIGLASYTGKVKNQSHWFQCADQALYQAKEQGRNRCVSYQF</sequence>
<dbReference type="PANTHER" id="PTHR45138">
    <property type="entry name" value="REGULATORY COMPONENTS OF SENSORY TRANSDUCTION SYSTEM"/>
    <property type="match status" value="1"/>
</dbReference>
<evidence type="ECO:0000259" key="4">
    <source>
        <dbReference type="PROSITE" id="PS50112"/>
    </source>
</evidence>